<name>A0A816FPM9_9BILA</name>
<evidence type="ECO:0000256" key="1">
    <source>
        <dbReference type="SAM" id="MobiDB-lite"/>
    </source>
</evidence>
<dbReference type="EMBL" id="CAJNOQ010057489">
    <property type="protein sequence ID" value="CAF1664162.1"/>
    <property type="molecule type" value="Genomic_DNA"/>
</dbReference>
<evidence type="ECO:0000313" key="3">
    <source>
        <dbReference type="EMBL" id="CAF4619648.1"/>
    </source>
</evidence>
<feature type="non-terminal residue" evidence="2">
    <location>
        <position position="1"/>
    </location>
</feature>
<evidence type="ECO:0000313" key="2">
    <source>
        <dbReference type="EMBL" id="CAF1664162.1"/>
    </source>
</evidence>
<organism evidence="2 4">
    <name type="scientific">Didymodactylos carnosus</name>
    <dbReference type="NCBI Taxonomy" id="1234261"/>
    <lineage>
        <taxon>Eukaryota</taxon>
        <taxon>Metazoa</taxon>
        <taxon>Spiralia</taxon>
        <taxon>Gnathifera</taxon>
        <taxon>Rotifera</taxon>
        <taxon>Eurotatoria</taxon>
        <taxon>Bdelloidea</taxon>
        <taxon>Philodinida</taxon>
        <taxon>Philodinidae</taxon>
        <taxon>Didymodactylos</taxon>
    </lineage>
</organism>
<gene>
    <name evidence="2" type="ORF">GPM918_LOCUS46086</name>
    <name evidence="3" type="ORF">SRO942_LOCUS49492</name>
</gene>
<keyword evidence="4" id="KW-1185">Reference proteome</keyword>
<dbReference type="AlphaFoldDB" id="A0A816FPM9"/>
<sequence length="130" mass="14136">RTTMSGGLGDYNKAKVANVFGIQLRPKHGKQRTSISTGTTADCIPLDNNKKKETVLDKHRSLSDFRTSNDLSFSNSDEKNTNGVDRSISSTSTISKLQPKTKSSEINVSSTTPSVKKSNSENVVKQQQSS</sequence>
<dbReference type="EMBL" id="CAJOBC010133084">
    <property type="protein sequence ID" value="CAF4619648.1"/>
    <property type="molecule type" value="Genomic_DNA"/>
</dbReference>
<reference evidence="2" key="1">
    <citation type="submission" date="2021-02" db="EMBL/GenBank/DDBJ databases">
        <authorList>
            <person name="Nowell W R."/>
        </authorList>
    </citation>
    <scope>NUCLEOTIDE SEQUENCE</scope>
</reference>
<feature type="compositionally biased region" description="Basic and acidic residues" evidence="1">
    <location>
        <begin position="48"/>
        <end position="63"/>
    </location>
</feature>
<feature type="non-terminal residue" evidence="2">
    <location>
        <position position="130"/>
    </location>
</feature>
<dbReference type="OrthoDB" id="10038851at2759"/>
<dbReference type="Proteomes" id="UP000681722">
    <property type="component" value="Unassembled WGS sequence"/>
</dbReference>
<proteinExistence type="predicted"/>
<protein>
    <submittedName>
        <fullName evidence="2">Uncharacterized protein</fullName>
    </submittedName>
</protein>
<feature type="region of interest" description="Disordered" evidence="1">
    <location>
        <begin position="26"/>
        <end position="130"/>
    </location>
</feature>
<dbReference type="Proteomes" id="UP000663829">
    <property type="component" value="Unassembled WGS sequence"/>
</dbReference>
<feature type="compositionally biased region" description="Polar residues" evidence="1">
    <location>
        <begin position="64"/>
        <end position="130"/>
    </location>
</feature>
<accession>A0A816FPM9</accession>
<evidence type="ECO:0000313" key="4">
    <source>
        <dbReference type="Proteomes" id="UP000663829"/>
    </source>
</evidence>
<comment type="caution">
    <text evidence="2">The sequence shown here is derived from an EMBL/GenBank/DDBJ whole genome shotgun (WGS) entry which is preliminary data.</text>
</comment>